<keyword evidence="4" id="KW-1185">Reference proteome</keyword>
<name>A0A2P6NFL8_9EUKA</name>
<dbReference type="STRING" id="1890364.A0A2P6NFL8"/>
<dbReference type="Pfam" id="PF16045">
    <property type="entry name" value="LisH_2"/>
    <property type="match status" value="1"/>
</dbReference>
<feature type="coiled-coil region" evidence="1">
    <location>
        <begin position="455"/>
        <end position="518"/>
    </location>
</feature>
<dbReference type="GO" id="GO:0036064">
    <property type="term" value="C:ciliary basal body"/>
    <property type="evidence" value="ECO:0007669"/>
    <property type="project" value="TreeGrafter"/>
</dbReference>
<dbReference type="AlphaFoldDB" id="A0A2P6NFL8"/>
<protein>
    <submittedName>
        <fullName evidence="3">Uncharacterized protein</fullName>
    </submittedName>
</protein>
<dbReference type="PANTHER" id="PTHR39063">
    <property type="entry name" value="ORAL-FACIAL-DIGITAL SYNDROME 1 PROTEIN HOMOLOG"/>
    <property type="match status" value="1"/>
</dbReference>
<accession>A0A2P6NFL8</accession>
<feature type="compositionally biased region" description="Basic and acidic residues" evidence="2">
    <location>
        <begin position="761"/>
        <end position="1005"/>
    </location>
</feature>
<dbReference type="InterPro" id="IPR006594">
    <property type="entry name" value="LisH"/>
</dbReference>
<evidence type="ECO:0000313" key="4">
    <source>
        <dbReference type="Proteomes" id="UP000241769"/>
    </source>
</evidence>
<dbReference type="GO" id="GO:0005576">
    <property type="term" value="C:extracellular region"/>
    <property type="evidence" value="ECO:0007669"/>
    <property type="project" value="GOC"/>
</dbReference>
<dbReference type="GO" id="GO:0060287">
    <property type="term" value="P:epithelial cilium movement involved in determination of left/right asymmetry"/>
    <property type="evidence" value="ECO:0007669"/>
    <property type="project" value="TreeGrafter"/>
</dbReference>
<dbReference type="Proteomes" id="UP000241769">
    <property type="component" value="Unassembled WGS sequence"/>
</dbReference>
<feature type="compositionally biased region" description="Acidic residues" evidence="2">
    <location>
        <begin position="1006"/>
        <end position="1020"/>
    </location>
</feature>
<evidence type="ECO:0000256" key="1">
    <source>
        <dbReference type="SAM" id="Coils"/>
    </source>
</evidence>
<sequence>MSTTRCYILLPLFRPHAKGPRNTMEVLDMKRRLFEMFQTSQIENSLKAQLRLQLIQLVKRQPGGPSQLRQKKDGEEDSVLSINALHSIIVDYLKHNFLDCSLAIFLPESGLNAQSILSKQDILKALHVPKSSKFHKTVTAQGTTSPVLDQIFESVRQLEKECFDKDCQTDAPSASLDKKLQSLDEELVMRTEMERLEPAKKMEERIRAYEKDINQRCQREVEERMAQFRMTELQRIQIEEMRKVQQQKDTWLEEQQKKFSAKYEKLQEQEQELTSRRDEWERTMKRELYEQRQEILEEMKNVRKKNTELQRERELNGKELDVQLQAIRKREEDLMRENHHLEQQKNDCKRQLDQIIRAQGEDKYKVNVELLRERGEWETTMSQMKREHDREMREALQLWKTESEGRIEKLQEEIQRITRDYEKTLSASNEQMRLEENRRETEWKKEKEHLVIEYAHKMTEMKQLLEREKENYRTNERALKEKYEKENSATLLAQMRVESELRDELRKEKEELRRLDWEWKNSGEYQGDKMRLERQRMRGAQLEAEEIVLEMKMQCDAKVETVIQSYQSKMEKLQFERDQLAEEYERKRQECEELLTEREKLVLELIQSNKEMSVTRSTSVSAVTKVPGHSVSFKSSSILSNPASFRPTAIVSMPVVVPPPKKAFDVRHTKSAVEMEIHHTLAELEDRDEDLESAMHRMQEGDPHKPIQFTTFQQMKRDAMYEAQQQPATHPHSVQPTYNPPTAQFNHSVVPNAHIQANLDPVKEERSMRVDNIKEEEERKQRELSEERRQQEMKRAEDQRREEEKRNQERAEEQKRDREEKEQREKEERRNREEIEREEQRQREKKMEEEREARELIEKRERADREEMERREKKERAEREEMERMEKKKRQEEEERNRIEAEKRRKEREEQSLADAERDRQRKREEEQRQKQLEKERKEREEREEEERKRQKLIEERLKETPEQKQERERMERQMEQAKERRAKAKAEEERKKREEEARRRKGSDSDSDDFLDDDDLDDL</sequence>
<dbReference type="InParanoid" id="A0A2P6NFL8"/>
<feature type="coiled-coil region" evidence="1">
    <location>
        <begin position="563"/>
        <end position="611"/>
    </location>
</feature>
<dbReference type="PROSITE" id="PS00018">
    <property type="entry name" value="EF_HAND_1"/>
    <property type="match status" value="1"/>
</dbReference>
<keyword evidence="1" id="KW-0175">Coiled coil</keyword>
<dbReference type="EMBL" id="MDYQ01000097">
    <property type="protein sequence ID" value="PRP82722.1"/>
    <property type="molecule type" value="Genomic_DNA"/>
</dbReference>
<dbReference type="GO" id="GO:0005813">
    <property type="term" value="C:centrosome"/>
    <property type="evidence" value="ECO:0007669"/>
    <property type="project" value="TreeGrafter"/>
</dbReference>
<dbReference type="InterPro" id="IPR018247">
    <property type="entry name" value="EF_Hand_1_Ca_BS"/>
</dbReference>
<dbReference type="OrthoDB" id="206339at2759"/>
<reference evidence="3 4" key="1">
    <citation type="journal article" date="2018" name="Genome Biol. Evol.">
        <title>Multiple Roots of Fruiting Body Formation in Amoebozoa.</title>
        <authorList>
            <person name="Hillmann F."/>
            <person name="Forbes G."/>
            <person name="Novohradska S."/>
            <person name="Ferling I."/>
            <person name="Riege K."/>
            <person name="Groth M."/>
            <person name="Westermann M."/>
            <person name="Marz M."/>
            <person name="Spaller T."/>
            <person name="Winckler T."/>
            <person name="Schaap P."/>
            <person name="Glockner G."/>
        </authorList>
    </citation>
    <scope>NUCLEOTIDE SEQUENCE [LARGE SCALE GENOMIC DNA]</scope>
    <source>
        <strain evidence="3 4">Jena</strain>
    </source>
</reference>
<evidence type="ECO:0000256" key="2">
    <source>
        <dbReference type="SAM" id="MobiDB-lite"/>
    </source>
</evidence>
<feature type="coiled-coil region" evidence="1">
    <location>
        <begin position="252"/>
        <end position="427"/>
    </location>
</feature>
<dbReference type="Gene3D" id="1.20.960.40">
    <property type="match status" value="1"/>
</dbReference>
<gene>
    <name evidence="3" type="ORF">PROFUN_09984</name>
</gene>
<comment type="caution">
    <text evidence="3">The sequence shown here is derived from an EMBL/GenBank/DDBJ whole genome shotgun (WGS) entry which is preliminary data.</text>
</comment>
<organism evidence="3 4">
    <name type="scientific">Planoprotostelium fungivorum</name>
    <dbReference type="NCBI Taxonomy" id="1890364"/>
    <lineage>
        <taxon>Eukaryota</taxon>
        <taxon>Amoebozoa</taxon>
        <taxon>Evosea</taxon>
        <taxon>Variosea</taxon>
        <taxon>Cavosteliida</taxon>
        <taxon>Cavosteliaceae</taxon>
        <taxon>Planoprotostelium</taxon>
    </lineage>
</organism>
<feature type="compositionally biased region" description="Polar residues" evidence="2">
    <location>
        <begin position="723"/>
        <end position="749"/>
    </location>
</feature>
<dbReference type="InterPro" id="IPR055289">
    <property type="entry name" value="OFD1"/>
</dbReference>
<proteinExistence type="predicted"/>
<evidence type="ECO:0000313" key="3">
    <source>
        <dbReference type="EMBL" id="PRP82722.1"/>
    </source>
</evidence>
<feature type="region of interest" description="Disordered" evidence="2">
    <location>
        <begin position="719"/>
        <end position="1020"/>
    </location>
</feature>
<dbReference type="PANTHER" id="PTHR39063:SF1">
    <property type="entry name" value="OFD1 CENTRIOLE AND CENTRIOLAR SATELLITE PROTEIN"/>
    <property type="match status" value="1"/>
</dbReference>